<keyword evidence="1" id="KW-1133">Transmembrane helix</keyword>
<accession>A0ABS5U702</accession>
<keyword evidence="1" id="KW-0472">Membrane</keyword>
<protein>
    <submittedName>
        <fullName evidence="2">PilN domain-containing protein</fullName>
    </submittedName>
</protein>
<dbReference type="InterPro" id="IPR052534">
    <property type="entry name" value="Extracell_DNA_Util/SecSys_Comp"/>
</dbReference>
<proteinExistence type="predicted"/>
<organism evidence="2 3">
    <name type="scientific">Pelotalea chapellei</name>
    <dbReference type="NCBI Taxonomy" id="44671"/>
    <lineage>
        <taxon>Bacteria</taxon>
        <taxon>Pseudomonadati</taxon>
        <taxon>Thermodesulfobacteriota</taxon>
        <taxon>Desulfuromonadia</taxon>
        <taxon>Geobacterales</taxon>
        <taxon>Geobacteraceae</taxon>
        <taxon>Pelotalea</taxon>
    </lineage>
</organism>
<reference evidence="2 3" key="1">
    <citation type="submission" date="2021-05" db="EMBL/GenBank/DDBJ databases">
        <title>The draft genome of Geobacter chapellei DSM 13688.</title>
        <authorList>
            <person name="Xu Z."/>
            <person name="Masuda Y."/>
            <person name="Itoh H."/>
            <person name="Senoo K."/>
        </authorList>
    </citation>
    <scope>NUCLEOTIDE SEQUENCE [LARGE SCALE GENOMIC DNA]</scope>
    <source>
        <strain evidence="2 3">DSM 13688</strain>
    </source>
</reference>
<evidence type="ECO:0000256" key="1">
    <source>
        <dbReference type="SAM" id="Phobius"/>
    </source>
</evidence>
<name>A0ABS5U702_9BACT</name>
<dbReference type="EMBL" id="JAHDYS010000005">
    <property type="protein sequence ID" value="MBT1071435.1"/>
    <property type="molecule type" value="Genomic_DNA"/>
</dbReference>
<dbReference type="RefSeq" id="WP_214297185.1">
    <property type="nucleotide sequence ID" value="NZ_JAHDYS010000005.1"/>
</dbReference>
<dbReference type="PANTHER" id="PTHR40278">
    <property type="entry name" value="DNA UTILIZATION PROTEIN HOFN"/>
    <property type="match status" value="1"/>
</dbReference>
<comment type="caution">
    <text evidence="2">The sequence shown here is derived from an EMBL/GenBank/DDBJ whole genome shotgun (WGS) entry which is preliminary data.</text>
</comment>
<feature type="transmembrane region" description="Helical" evidence="1">
    <location>
        <begin position="20"/>
        <end position="38"/>
    </location>
</feature>
<evidence type="ECO:0000313" key="3">
    <source>
        <dbReference type="Proteomes" id="UP000784128"/>
    </source>
</evidence>
<keyword evidence="3" id="KW-1185">Reference proteome</keyword>
<keyword evidence="1" id="KW-0812">Transmembrane</keyword>
<dbReference type="Pfam" id="PF05137">
    <property type="entry name" value="PilN"/>
    <property type="match status" value="1"/>
</dbReference>
<dbReference type="PANTHER" id="PTHR40278:SF2">
    <property type="entry name" value="TYPE IV PILUS INNER MEMBRANE COMPONENT PILN"/>
    <property type="match status" value="1"/>
</dbReference>
<dbReference type="Proteomes" id="UP000784128">
    <property type="component" value="Unassembled WGS sequence"/>
</dbReference>
<sequence length="179" mass="20279">MRFTINLATRTYLDHRKVNLVIGVVISLLLVLLVWNIIKFSWNFGELRRLTADIVSIEGRLNSRPAGVSEAEYNRILASIKFFNAVIEKKSINWVGLLNQLEIATPEGVSLSSLAPEGPNGEMKIEGRAKSFMQVRTYLEKLEDSKFFTQVLLLSHRDITVGERTRGVTFSISCRPVIR</sequence>
<dbReference type="InterPro" id="IPR007813">
    <property type="entry name" value="PilN"/>
</dbReference>
<evidence type="ECO:0000313" key="2">
    <source>
        <dbReference type="EMBL" id="MBT1071435.1"/>
    </source>
</evidence>
<gene>
    <name evidence="2" type="ORF">KJB30_06555</name>
</gene>